<dbReference type="GO" id="GO:0005829">
    <property type="term" value="C:cytosol"/>
    <property type="evidence" value="ECO:0007669"/>
    <property type="project" value="TreeGrafter"/>
</dbReference>
<evidence type="ECO:0000313" key="2">
    <source>
        <dbReference type="EMBL" id="ATD67291.1"/>
    </source>
</evidence>
<dbReference type="Pfam" id="PF01063">
    <property type="entry name" value="Aminotran_4"/>
    <property type="match status" value="1"/>
</dbReference>
<evidence type="ECO:0000256" key="1">
    <source>
        <dbReference type="ARBA" id="ARBA00009320"/>
    </source>
</evidence>
<dbReference type="AlphaFoldDB" id="A0A290XDZ7"/>
<dbReference type="InterPro" id="IPR043131">
    <property type="entry name" value="BCAT-like_N"/>
</dbReference>
<protein>
    <recommendedName>
        <fullName evidence="4">Aminotransferase</fullName>
    </recommendedName>
</protein>
<dbReference type="NCBIfam" id="NF006734">
    <property type="entry name" value="PRK09266.1"/>
    <property type="match status" value="1"/>
</dbReference>
<dbReference type="PANTHER" id="PTHR42743:SF2">
    <property type="entry name" value="AMINODEOXYCHORISMATE LYASE"/>
    <property type="match status" value="1"/>
</dbReference>
<proteinExistence type="inferred from homology"/>
<keyword evidence="3" id="KW-1185">Reference proteome</keyword>
<dbReference type="KEGG" id="lum:CNR27_07425"/>
<dbReference type="GO" id="GO:0008153">
    <property type="term" value="P:4-aminobenzoate biosynthetic process"/>
    <property type="evidence" value="ECO:0007669"/>
    <property type="project" value="TreeGrafter"/>
</dbReference>
<dbReference type="RefSeq" id="WP_096297613.1">
    <property type="nucleotide sequence ID" value="NZ_CP023406.1"/>
</dbReference>
<dbReference type="InterPro" id="IPR036038">
    <property type="entry name" value="Aminotransferase-like"/>
</dbReference>
<dbReference type="InterPro" id="IPR050571">
    <property type="entry name" value="Class-IV_PLP-Dep_Aminotrnsfr"/>
</dbReference>
<reference evidence="3" key="1">
    <citation type="submission" date="2017-09" db="EMBL/GenBank/DDBJ databases">
        <title>Luteimonas liuhanmingii sp.nov., isolated from the intestinal contents of Tibetan Plateau Pika in Yushu, Qinghai Province, China.</title>
        <authorList>
            <person name="Gui Z."/>
        </authorList>
    </citation>
    <scope>NUCLEOTIDE SEQUENCE [LARGE SCALE GENOMIC DNA]</scope>
    <source>
        <strain evidence="3">100111</strain>
    </source>
</reference>
<dbReference type="OrthoDB" id="8912228at2"/>
<sequence length="261" mass="27976">MMALYWNGRPATLQDLAVPALRNDGHFTTFQLRERAVLGLDLHLQRLDEASRALFGIGLDPDRVRASLRAAVVETGVRDATVRITVVPSALDAQVPLGLLVALSPPAEPGVGPLRLRSFVFQRDTPTIKHVGTFAQFQRQRLAREAGADDALFVDGQGEVVEGSVWNLGLWDGVTVAWPQADALRGTRERLLQAGLAALGVPQAVRPVMLAELDSGMAAFTCNARGQQLIGDVDGRALTVDPGLLALLDRALGTQPRTVVA</sequence>
<gene>
    <name evidence="2" type="ORF">CNR27_07425</name>
</gene>
<dbReference type="GO" id="GO:0008696">
    <property type="term" value="F:4-amino-4-deoxychorismate lyase activity"/>
    <property type="evidence" value="ECO:0007669"/>
    <property type="project" value="TreeGrafter"/>
</dbReference>
<accession>A0A290XDZ7</accession>
<dbReference type="Proteomes" id="UP000218968">
    <property type="component" value="Chromosome"/>
</dbReference>
<name>A0A290XDZ7_9GAMM</name>
<dbReference type="Gene3D" id="3.20.10.10">
    <property type="entry name" value="D-amino Acid Aminotransferase, subunit A, domain 2"/>
    <property type="match status" value="1"/>
</dbReference>
<dbReference type="PANTHER" id="PTHR42743">
    <property type="entry name" value="AMINO-ACID AMINOTRANSFERASE"/>
    <property type="match status" value="1"/>
</dbReference>
<comment type="similarity">
    <text evidence="1">Belongs to the class-IV pyridoxal-phosphate-dependent aminotransferase family.</text>
</comment>
<evidence type="ECO:0000313" key="3">
    <source>
        <dbReference type="Proteomes" id="UP000218968"/>
    </source>
</evidence>
<dbReference type="SUPFAM" id="SSF56752">
    <property type="entry name" value="D-aminoacid aminotransferase-like PLP-dependent enzymes"/>
    <property type="match status" value="1"/>
</dbReference>
<organism evidence="2 3">
    <name type="scientific">Luteimonas chenhongjianii</name>
    <dbReference type="NCBI Taxonomy" id="2006110"/>
    <lineage>
        <taxon>Bacteria</taxon>
        <taxon>Pseudomonadati</taxon>
        <taxon>Pseudomonadota</taxon>
        <taxon>Gammaproteobacteria</taxon>
        <taxon>Lysobacterales</taxon>
        <taxon>Lysobacteraceae</taxon>
        <taxon>Luteimonas</taxon>
    </lineage>
</organism>
<dbReference type="EMBL" id="CP023406">
    <property type="protein sequence ID" value="ATD67291.1"/>
    <property type="molecule type" value="Genomic_DNA"/>
</dbReference>
<dbReference type="InterPro" id="IPR043132">
    <property type="entry name" value="BCAT-like_C"/>
</dbReference>
<evidence type="ECO:0008006" key="4">
    <source>
        <dbReference type="Google" id="ProtNLM"/>
    </source>
</evidence>
<dbReference type="InterPro" id="IPR001544">
    <property type="entry name" value="Aminotrans_IV"/>
</dbReference>
<dbReference type="Gene3D" id="3.30.470.10">
    <property type="match status" value="1"/>
</dbReference>